<dbReference type="EMBL" id="CP043046">
    <property type="protein sequence ID" value="QEI06778.1"/>
    <property type="molecule type" value="Genomic_DNA"/>
</dbReference>
<dbReference type="Proteomes" id="UP000325161">
    <property type="component" value="Chromosome"/>
</dbReference>
<dbReference type="AlphaFoldDB" id="A0A5C0AWS9"/>
<feature type="transmembrane region" description="Helical" evidence="1">
    <location>
        <begin position="7"/>
        <end position="26"/>
    </location>
</feature>
<dbReference type="RefSeq" id="WP_148815725.1">
    <property type="nucleotide sequence ID" value="NZ_CP043046.1"/>
</dbReference>
<accession>A0A5C0AWS9</accession>
<proteinExistence type="predicted"/>
<name>A0A5C0AWS9_9BURK</name>
<feature type="transmembrane region" description="Helical" evidence="1">
    <location>
        <begin position="286"/>
        <end position="304"/>
    </location>
</feature>
<feature type="transmembrane region" description="Helical" evidence="1">
    <location>
        <begin position="220"/>
        <end position="240"/>
    </location>
</feature>
<reference evidence="2 3" key="1">
    <citation type="submission" date="2019-08" db="EMBL/GenBank/DDBJ databases">
        <title>Amphibian skin-associated Pigmentiphaga: genome sequence and occurrence across geography and hosts.</title>
        <authorList>
            <person name="Bletz M.C."/>
            <person name="Bunk B."/>
            <person name="Sproeer C."/>
            <person name="Biwer P."/>
            <person name="Reiter S."/>
            <person name="Rabemananjara F.C.E."/>
            <person name="Schulz S."/>
            <person name="Overmann J."/>
            <person name="Vences M."/>
        </authorList>
    </citation>
    <scope>NUCLEOTIDE SEQUENCE [LARGE SCALE GENOMIC DNA]</scope>
    <source>
        <strain evidence="2 3">Mada1488</strain>
    </source>
</reference>
<feature type="transmembrane region" description="Helical" evidence="1">
    <location>
        <begin position="246"/>
        <end position="265"/>
    </location>
</feature>
<feature type="transmembrane region" description="Helical" evidence="1">
    <location>
        <begin position="182"/>
        <end position="200"/>
    </location>
</feature>
<gene>
    <name evidence="2" type="ORF">FXN63_13755</name>
</gene>
<feature type="transmembrane region" description="Helical" evidence="1">
    <location>
        <begin position="350"/>
        <end position="370"/>
    </location>
</feature>
<sequence>MSNTMRRLAIVGLIQGAALLAIYLASINKGWLSTQAPLLLALIYTSFALPAAWYLTEDIDGLPPRRRLVGVLSLGLILALLGACEGWAGADADGTALPDISTVACIVLGFVGVPLFAHAERSNGFGWRWNYAALFQSAWRNAMMLMVAFLLTGIMWGVLLAGSALMSSIGINIVRDLLMRPWFWIPVCTTTFACAMALTLARADTMIALRRFWLSMNQAFLVLMLLFSTMWAVALVFTGIDPLLKTRVAGFALLWFAALSVKFVNAAYQDGTHAPFSPWLRRPLSLAWLTIPVVTTVAGVAIYQRIAQYGWTGERVWSVFILIMATGYALGYSLSAFAPKRGWMWSIGQTNVVMALVLCAGLIALSSPIADARRVSVDSQVGRLLAGKTPVDKFDFRYLDEKSGIYGRKAFAELKAGVPGHPQAAAFTKAAEEYERKKNLWRTDSKAPPTDDELRANWTLLPEGTQPQPALVDTLLAQLRDQKLKNNKASACLEARNLCTLWLGDLDGDKTPELMVVIDQTWRQTAVIYRWQAEGAQLARVATIEELTEEWVKALRRGESKLVPNPWLDIEAGGQRVQIKPEN</sequence>
<feature type="transmembrane region" description="Helical" evidence="1">
    <location>
        <begin position="100"/>
        <end position="117"/>
    </location>
</feature>
<keyword evidence="1" id="KW-1133">Transmembrane helix</keyword>
<dbReference type="OrthoDB" id="7022049at2"/>
<dbReference type="KEGG" id="pacr:FXN63_13755"/>
<evidence type="ECO:0000313" key="3">
    <source>
        <dbReference type="Proteomes" id="UP000325161"/>
    </source>
</evidence>
<protein>
    <submittedName>
        <fullName evidence="2">DUF4153 domain-containing protein</fullName>
    </submittedName>
</protein>
<evidence type="ECO:0000256" key="1">
    <source>
        <dbReference type="SAM" id="Phobius"/>
    </source>
</evidence>
<evidence type="ECO:0000313" key="2">
    <source>
        <dbReference type="EMBL" id="QEI06778.1"/>
    </source>
</evidence>
<keyword evidence="1" id="KW-0812">Transmembrane</keyword>
<feature type="transmembrane region" description="Helical" evidence="1">
    <location>
        <begin position="38"/>
        <end position="56"/>
    </location>
</feature>
<feature type="transmembrane region" description="Helical" evidence="1">
    <location>
        <begin position="68"/>
        <end position="88"/>
    </location>
</feature>
<feature type="transmembrane region" description="Helical" evidence="1">
    <location>
        <begin position="316"/>
        <end position="338"/>
    </location>
</feature>
<keyword evidence="3" id="KW-1185">Reference proteome</keyword>
<keyword evidence="1" id="KW-0472">Membrane</keyword>
<organism evidence="2 3">
    <name type="scientific">Pigmentiphaga aceris</name>
    <dbReference type="NCBI Taxonomy" id="1940612"/>
    <lineage>
        <taxon>Bacteria</taxon>
        <taxon>Pseudomonadati</taxon>
        <taxon>Pseudomonadota</taxon>
        <taxon>Betaproteobacteria</taxon>
        <taxon>Burkholderiales</taxon>
        <taxon>Alcaligenaceae</taxon>
        <taxon>Pigmentiphaga</taxon>
    </lineage>
</organism>